<gene>
    <name evidence="1" type="ORF">S03H2_19181</name>
</gene>
<organism evidence="1">
    <name type="scientific">marine sediment metagenome</name>
    <dbReference type="NCBI Taxonomy" id="412755"/>
    <lineage>
        <taxon>unclassified sequences</taxon>
        <taxon>metagenomes</taxon>
        <taxon>ecological metagenomes</taxon>
    </lineage>
</organism>
<name>X1FGI8_9ZZZZ</name>
<reference evidence="1" key="1">
    <citation type="journal article" date="2014" name="Front. Microbiol.">
        <title>High frequency of phylogenetically diverse reductive dehalogenase-homologous genes in deep subseafloor sedimentary metagenomes.</title>
        <authorList>
            <person name="Kawai M."/>
            <person name="Futagami T."/>
            <person name="Toyoda A."/>
            <person name="Takaki Y."/>
            <person name="Nishi S."/>
            <person name="Hori S."/>
            <person name="Arai W."/>
            <person name="Tsubouchi T."/>
            <person name="Morono Y."/>
            <person name="Uchiyama I."/>
            <person name="Ito T."/>
            <person name="Fujiyama A."/>
            <person name="Inagaki F."/>
            <person name="Takami H."/>
        </authorList>
    </citation>
    <scope>NUCLEOTIDE SEQUENCE</scope>
    <source>
        <strain evidence="1">Expedition CK06-06</strain>
    </source>
</reference>
<dbReference type="AlphaFoldDB" id="X1FGI8"/>
<sequence>MSNLTNSEVVKHTLQALISKIGRRTSEGFAVITIDKILKELESKYDFLKYIEVQNTIYSEGMGAVNILPDIDSVESSVF</sequence>
<evidence type="ECO:0000313" key="1">
    <source>
        <dbReference type="EMBL" id="GAH44067.1"/>
    </source>
</evidence>
<feature type="non-terminal residue" evidence="1">
    <location>
        <position position="79"/>
    </location>
</feature>
<dbReference type="EMBL" id="BARU01010004">
    <property type="protein sequence ID" value="GAH44067.1"/>
    <property type="molecule type" value="Genomic_DNA"/>
</dbReference>
<comment type="caution">
    <text evidence="1">The sequence shown here is derived from an EMBL/GenBank/DDBJ whole genome shotgun (WGS) entry which is preliminary data.</text>
</comment>
<proteinExistence type="predicted"/>
<accession>X1FGI8</accession>
<protein>
    <submittedName>
        <fullName evidence="1">Uncharacterized protein</fullName>
    </submittedName>
</protein>